<feature type="compositionally biased region" description="Pro residues" evidence="3">
    <location>
        <begin position="63"/>
        <end position="74"/>
    </location>
</feature>
<dbReference type="GO" id="GO:0017061">
    <property type="term" value="F:S-methyl-5-thioadenosine phosphorylase activity"/>
    <property type="evidence" value="ECO:0007669"/>
    <property type="project" value="UniProtKB-EC"/>
</dbReference>
<evidence type="ECO:0000256" key="3">
    <source>
        <dbReference type="SAM" id="MobiDB-lite"/>
    </source>
</evidence>
<proteinExistence type="predicted"/>
<gene>
    <name evidence="4" type="primary">mtnP_2</name>
    <name evidence="4" type="ORF">NCTC9695_01946</name>
</gene>
<evidence type="ECO:0000313" key="4">
    <source>
        <dbReference type="EMBL" id="VEB41513.1"/>
    </source>
</evidence>
<evidence type="ECO:0000313" key="5">
    <source>
        <dbReference type="Proteomes" id="UP000275777"/>
    </source>
</evidence>
<dbReference type="SUPFAM" id="SSF53167">
    <property type="entry name" value="Purine and uridine phosphorylases"/>
    <property type="match status" value="1"/>
</dbReference>
<accession>A0A447T9H1</accession>
<dbReference type="EC" id="2.4.2.28" evidence="4"/>
<keyword evidence="2 4" id="KW-0808">Transferase</keyword>
<reference evidence="4 5" key="1">
    <citation type="submission" date="2018-12" db="EMBL/GenBank/DDBJ databases">
        <authorList>
            <consortium name="Pathogen Informatics"/>
        </authorList>
    </citation>
    <scope>NUCLEOTIDE SEQUENCE [LARGE SCALE GENOMIC DNA]</scope>
    <source>
        <strain evidence="4 5">NCTC9695</strain>
    </source>
</reference>
<keyword evidence="1 4" id="KW-0328">Glycosyltransferase</keyword>
<dbReference type="InterPro" id="IPR010044">
    <property type="entry name" value="MTAP"/>
</dbReference>
<dbReference type="EMBL" id="LR134182">
    <property type="protein sequence ID" value="VEB41513.1"/>
    <property type="molecule type" value="Genomic_DNA"/>
</dbReference>
<dbReference type="PANTHER" id="PTHR42679">
    <property type="entry name" value="S-METHYL-5'-THIOADENOSINE PHOSPHORYLASE"/>
    <property type="match status" value="1"/>
</dbReference>
<organism evidence="4 5">
    <name type="scientific">Chromobacterium violaceum</name>
    <dbReference type="NCBI Taxonomy" id="536"/>
    <lineage>
        <taxon>Bacteria</taxon>
        <taxon>Pseudomonadati</taxon>
        <taxon>Pseudomonadota</taxon>
        <taxon>Betaproteobacteria</taxon>
        <taxon>Neisseriales</taxon>
        <taxon>Chromobacteriaceae</taxon>
        <taxon>Chromobacterium</taxon>
    </lineage>
</organism>
<sequence>MTESHPARIGIIGGSGFQRLLGLTDSRVHHCATAFGAPSSPVTTGYLGGVPVAFLQRHGPAIPSRPLPSTPGPTSPRCAASAAPRSCR</sequence>
<dbReference type="Proteomes" id="UP000275777">
    <property type="component" value="Chromosome"/>
</dbReference>
<dbReference type="GO" id="GO:0019509">
    <property type="term" value="P:L-methionine salvage from methylthioadenosine"/>
    <property type="evidence" value="ECO:0007669"/>
    <property type="project" value="TreeGrafter"/>
</dbReference>
<dbReference type="GO" id="GO:0009116">
    <property type="term" value="P:nucleoside metabolic process"/>
    <property type="evidence" value="ECO:0007669"/>
    <property type="project" value="InterPro"/>
</dbReference>
<dbReference type="Gene3D" id="3.40.50.1580">
    <property type="entry name" value="Nucleoside phosphorylase domain"/>
    <property type="match status" value="1"/>
</dbReference>
<evidence type="ECO:0000256" key="2">
    <source>
        <dbReference type="ARBA" id="ARBA00022679"/>
    </source>
</evidence>
<evidence type="ECO:0000256" key="1">
    <source>
        <dbReference type="ARBA" id="ARBA00022676"/>
    </source>
</evidence>
<feature type="region of interest" description="Disordered" evidence="3">
    <location>
        <begin position="61"/>
        <end position="88"/>
    </location>
</feature>
<dbReference type="InterPro" id="IPR035994">
    <property type="entry name" value="Nucleoside_phosphorylase_sf"/>
</dbReference>
<dbReference type="PANTHER" id="PTHR42679:SF2">
    <property type="entry name" value="S-METHYL-5'-THIOADENOSINE PHOSPHORYLASE"/>
    <property type="match status" value="1"/>
</dbReference>
<feature type="compositionally biased region" description="Low complexity" evidence="3">
    <location>
        <begin position="75"/>
        <end position="88"/>
    </location>
</feature>
<protein>
    <submittedName>
        <fullName evidence="4">S-methyl-5'-thioadenosine phosphorylase</fullName>
        <ecNumber evidence="4">2.4.2.28</ecNumber>
    </submittedName>
</protein>
<dbReference type="AlphaFoldDB" id="A0A447T9H1"/>
<name>A0A447T9H1_CHRVL</name>
<dbReference type="GO" id="GO:0005829">
    <property type="term" value="C:cytosol"/>
    <property type="evidence" value="ECO:0007669"/>
    <property type="project" value="TreeGrafter"/>
</dbReference>